<keyword evidence="11 15" id="KW-0456">Lyase</keyword>
<evidence type="ECO:0000256" key="12">
    <source>
        <dbReference type="ARBA" id="ARBA00023268"/>
    </source>
</evidence>
<keyword evidence="6 15" id="KW-0863">Zinc-finger</keyword>
<feature type="domain" description="Formamidopyrimidine-DNA glycosylase catalytic" evidence="17">
    <location>
        <begin position="2"/>
        <end position="115"/>
    </location>
</feature>
<comment type="catalytic activity">
    <reaction evidence="1 15">
        <text>Hydrolysis of DNA containing ring-opened 7-methylguanine residues, releasing 2,6-diamino-4-hydroxy-5-(N-methyl)formamidopyrimidine.</text>
        <dbReference type="EC" id="3.2.2.23"/>
    </reaction>
</comment>
<keyword evidence="10 15" id="KW-0234">DNA repair</keyword>
<evidence type="ECO:0000256" key="6">
    <source>
        <dbReference type="ARBA" id="ARBA00022771"/>
    </source>
</evidence>
<accession>A0ABU1JN71</accession>
<reference evidence="18 19" key="1">
    <citation type="submission" date="2023-07" db="EMBL/GenBank/DDBJ databases">
        <title>Sorghum-associated microbial communities from plants grown in Nebraska, USA.</title>
        <authorList>
            <person name="Schachtman D."/>
        </authorList>
    </citation>
    <scope>NUCLEOTIDE SEQUENCE [LARGE SCALE GENOMIC DNA]</scope>
    <source>
        <strain evidence="18 19">584</strain>
    </source>
</reference>
<keyword evidence="18" id="KW-0489">Methyltransferase</keyword>
<evidence type="ECO:0000313" key="18">
    <source>
        <dbReference type="EMBL" id="MDR6289469.1"/>
    </source>
</evidence>
<keyword evidence="19" id="KW-1185">Reference proteome</keyword>
<keyword evidence="4 15" id="KW-0479">Metal-binding</keyword>
<comment type="function">
    <text evidence="15">Involved in base excision repair of DNA damaged by oxidation or by mutagenic agents. Acts as DNA glycosylase that recognizes and removes damaged bases. Has a preference for oxidized purines, such as 7,8-dihydro-8-oxoguanine (8-oxoG). Has AP (apurinic/apyrimidinic) lyase activity and introduces nicks in the DNA strand. Cleaves the DNA backbone by beta-delta elimination to generate a single-strand break at the site of the removed base with both 3'- and 5'-phosphates.</text>
</comment>
<feature type="active site" description="Proton donor; for delta-elimination activity" evidence="15">
    <location>
        <position position="266"/>
    </location>
</feature>
<evidence type="ECO:0000256" key="8">
    <source>
        <dbReference type="ARBA" id="ARBA00022833"/>
    </source>
</evidence>
<evidence type="ECO:0000256" key="2">
    <source>
        <dbReference type="ARBA" id="ARBA00009409"/>
    </source>
</evidence>
<dbReference type="InterPro" id="IPR000214">
    <property type="entry name" value="Znf_DNA_glyclase/AP_lyase"/>
</dbReference>
<dbReference type="SUPFAM" id="SSF46946">
    <property type="entry name" value="S13-like H2TH domain"/>
    <property type="match status" value="1"/>
</dbReference>
<dbReference type="InterPro" id="IPR010663">
    <property type="entry name" value="Znf_FPG/IleRS"/>
</dbReference>
<comment type="similarity">
    <text evidence="2 15">Belongs to the FPG family.</text>
</comment>
<dbReference type="Gene3D" id="3.20.190.10">
    <property type="entry name" value="MutM-like, N-terminal"/>
    <property type="match status" value="1"/>
</dbReference>
<sequence>MPELPEVETVRRGLVPVLEGQRLTRVEQRRPDLRSPLPERMVERLTGRRVVRLDRRAKYLLVHLDDGMVLLIHLGMSGRMMVSQGRPAVDSPHDHVVFETESGSVVTFNDTRRFGMMDLVSQNALHTHKSLELLGPEPLSDEFDAAYLDRVLARKITPIKAALLDQRVVAGLGNIYVCEALWAAHISPSRLAASVAGVRAARLVPEIKAVLERAITAGGSSLRDYVQVDGELGYFQHSWSVYGREGEPCRTPKCRGTVQRVVQAGRSTFFCPVCQR</sequence>
<evidence type="ECO:0000256" key="15">
    <source>
        <dbReference type="HAMAP-Rule" id="MF_00103"/>
    </source>
</evidence>
<feature type="binding site" evidence="15">
    <location>
        <position position="93"/>
    </location>
    <ligand>
        <name>DNA</name>
        <dbReference type="ChEBI" id="CHEBI:16991"/>
    </ligand>
</feature>
<dbReference type="Proteomes" id="UP001262410">
    <property type="component" value="Unassembled WGS sequence"/>
</dbReference>
<evidence type="ECO:0000256" key="13">
    <source>
        <dbReference type="ARBA" id="ARBA00023295"/>
    </source>
</evidence>
<keyword evidence="8 15" id="KW-0862">Zinc</keyword>
<dbReference type="NCBIfam" id="NF002211">
    <property type="entry name" value="PRK01103.1"/>
    <property type="match status" value="1"/>
</dbReference>
<dbReference type="Pfam" id="PF01149">
    <property type="entry name" value="Fapy_DNA_glyco"/>
    <property type="match status" value="1"/>
</dbReference>
<dbReference type="GO" id="GO:0008168">
    <property type="term" value="F:methyltransferase activity"/>
    <property type="evidence" value="ECO:0007669"/>
    <property type="project" value="UniProtKB-KW"/>
</dbReference>
<dbReference type="GO" id="GO:0140078">
    <property type="term" value="F:class I DNA-(apurinic or apyrimidinic site) endonuclease activity"/>
    <property type="evidence" value="ECO:0007669"/>
    <property type="project" value="UniProtKB-EC"/>
</dbReference>
<comment type="catalytic activity">
    <reaction evidence="14 15">
        <text>2'-deoxyribonucleotide-(2'-deoxyribose 5'-phosphate)-2'-deoxyribonucleotide-DNA = a 3'-end 2'-deoxyribonucleotide-(2,3-dehydro-2,3-deoxyribose 5'-phosphate)-DNA + a 5'-end 5'-phospho-2'-deoxyribonucleoside-DNA + H(+)</text>
        <dbReference type="Rhea" id="RHEA:66592"/>
        <dbReference type="Rhea" id="RHEA-COMP:13180"/>
        <dbReference type="Rhea" id="RHEA-COMP:16897"/>
        <dbReference type="Rhea" id="RHEA-COMP:17067"/>
        <dbReference type="ChEBI" id="CHEBI:15378"/>
        <dbReference type="ChEBI" id="CHEBI:136412"/>
        <dbReference type="ChEBI" id="CHEBI:157695"/>
        <dbReference type="ChEBI" id="CHEBI:167181"/>
        <dbReference type="EC" id="4.2.99.18"/>
    </reaction>
</comment>
<feature type="active site" description="Schiff-base intermediate with DNA" evidence="15">
    <location>
        <position position="2"/>
    </location>
</feature>
<evidence type="ECO:0000256" key="11">
    <source>
        <dbReference type="ARBA" id="ARBA00023239"/>
    </source>
</evidence>
<evidence type="ECO:0000256" key="1">
    <source>
        <dbReference type="ARBA" id="ARBA00001668"/>
    </source>
</evidence>
<dbReference type="InterPro" id="IPR012319">
    <property type="entry name" value="FPG_cat"/>
</dbReference>
<feature type="binding site" evidence="15">
    <location>
        <position position="155"/>
    </location>
    <ligand>
        <name>DNA</name>
        <dbReference type="ChEBI" id="CHEBI:16991"/>
    </ligand>
</feature>
<evidence type="ECO:0000256" key="9">
    <source>
        <dbReference type="ARBA" id="ARBA00023125"/>
    </source>
</evidence>
<dbReference type="Pfam" id="PF06827">
    <property type="entry name" value="zf-FPG_IleRS"/>
    <property type="match status" value="1"/>
</dbReference>
<feature type="binding site" evidence="15">
    <location>
        <position position="112"/>
    </location>
    <ligand>
        <name>DNA</name>
        <dbReference type="ChEBI" id="CHEBI:16991"/>
    </ligand>
</feature>
<keyword evidence="13 15" id="KW-0326">Glycosidase</keyword>
<dbReference type="EMBL" id="JAVDPW010000003">
    <property type="protein sequence ID" value="MDR6289469.1"/>
    <property type="molecule type" value="Genomic_DNA"/>
</dbReference>
<dbReference type="GO" id="GO:0032259">
    <property type="term" value="P:methylation"/>
    <property type="evidence" value="ECO:0007669"/>
    <property type="project" value="UniProtKB-KW"/>
</dbReference>
<evidence type="ECO:0000259" key="16">
    <source>
        <dbReference type="PROSITE" id="PS51066"/>
    </source>
</evidence>
<evidence type="ECO:0000313" key="19">
    <source>
        <dbReference type="Proteomes" id="UP001262410"/>
    </source>
</evidence>
<dbReference type="CDD" id="cd08966">
    <property type="entry name" value="EcFpg-like_N"/>
    <property type="match status" value="1"/>
</dbReference>
<proteinExistence type="inferred from homology"/>
<comment type="subunit">
    <text evidence="3 15">Monomer.</text>
</comment>
<dbReference type="Pfam" id="PF06831">
    <property type="entry name" value="H2TH"/>
    <property type="match status" value="1"/>
</dbReference>
<gene>
    <name evidence="15" type="primary">mutM</name>
    <name evidence="15" type="synonym">fpg</name>
    <name evidence="18" type="ORF">E9232_001984</name>
</gene>
<protein>
    <recommendedName>
        <fullName evidence="15">Formamidopyrimidine-DNA glycosylase</fullName>
        <shortName evidence="15">Fapy-DNA glycosylase</shortName>
        <ecNumber evidence="15">3.2.2.23</ecNumber>
    </recommendedName>
    <alternativeName>
        <fullName evidence="15">DNA-(apurinic or apyrimidinic site) lyase MutM</fullName>
        <shortName evidence="15">AP lyase MutM</shortName>
        <ecNumber evidence="15">4.2.99.18</ecNumber>
    </alternativeName>
</protein>
<dbReference type="SUPFAM" id="SSF57716">
    <property type="entry name" value="Glucocorticoid receptor-like (DNA-binding domain)"/>
    <property type="match status" value="1"/>
</dbReference>
<name>A0ABU1JN71_9PROT</name>
<dbReference type="InterPro" id="IPR035937">
    <property type="entry name" value="FPG_N"/>
</dbReference>
<dbReference type="PROSITE" id="PS51066">
    <property type="entry name" value="ZF_FPG_2"/>
    <property type="match status" value="1"/>
</dbReference>
<feature type="active site" description="Proton donor; for beta-elimination activity" evidence="15">
    <location>
        <position position="58"/>
    </location>
</feature>
<dbReference type="EC" id="4.2.99.18" evidence="15"/>
<evidence type="ECO:0000256" key="14">
    <source>
        <dbReference type="ARBA" id="ARBA00044632"/>
    </source>
</evidence>
<dbReference type="PANTHER" id="PTHR22993:SF9">
    <property type="entry name" value="FORMAMIDOPYRIMIDINE-DNA GLYCOSYLASE"/>
    <property type="match status" value="1"/>
</dbReference>
<keyword evidence="7 15" id="KW-0378">Hydrolase</keyword>
<feature type="domain" description="FPG-type" evidence="16">
    <location>
        <begin position="240"/>
        <end position="276"/>
    </location>
</feature>
<dbReference type="GO" id="GO:0008534">
    <property type="term" value="F:oxidized purine nucleobase lesion DNA N-glycosylase activity"/>
    <property type="evidence" value="ECO:0007669"/>
    <property type="project" value="UniProtKB-EC"/>
</dbReference>
<evidence type="ECO:0000256" key="4">
    <source>
        <dbReference type="ARBA" id="ARBA00022723"/>
    </source>
</evidence>
<dbReference type="NCBIfam" id="TIGR00577">
    <property type="entry name" value="fpg"/>
    <property type="match status" value="1"/>
</dbReference>
<dbReference type="InterPro" id="IPR015886">
    <property type="entry name" value="H2TH_FPG"/>
</dbReference>
<comment type="cofactor">
    <cofactor evidence="15">
        <name>Zn(2+)</name>
        <dbReference type="ChEBI" id="CHEBI:29105"/>
    </cofactor>
    <text evidence="15">Binds 1 zinc ion per subunit.</text>
</comment>
<evidence type="ECO:0000256" key="10">
    <source>
        <dbReference type="ARBA" id="ARBA00023204"/>
    </source>
</evidence>
<organism evidence="18 19">
    <name type="scientific">Inquilinus ginsengisoli</name>
    <dbReference type="NCBI Taxonomy" id="363840"/>
    <lineage>
        <taxon>Bacteria</taxon>
        <taxon>Pseudomonadati</taxon>
        <taxon>Pseudomonadota</taxon>
        <taxon>Alphaproteobacteria</taxon>
        <taxon>Rhodospirillales</taxon>
        <taxon>Rhodospirillaceae</taxon>
        <taxon>Inquilinus</taxon>
    </lineage>
</organism>
<dbReference type="SMART" id="SM00898">
    <property type="entry name" value="Fapy_DNA_glyco"/>
    <property type="match status" value="1"/>
</dbReference>
<evidence type="ECO:0000256" key="3">
    <source>
        <dbReference type="ARBA" id="ARBA00011245"/>
    </source>
</evidence>
<dbReference type="PROSITE" id="PS51068">
    <property type="entry name" value="FPG_CAT"/>
    <property type="match status" value="1"/>
</dbReference>
<keyword evidence="12 15" id="KW-0511">Multifunctional enzyme</keyword>
<evidence type="ECO:0000259" key="17">
    <source>
        <dbReference type="PROSITE" id="PS51068"/>
    </source>
</evidence>
<keyword evidence="9 15" id="KW-0238">DNA-binding</keyword>
<dbReference type="RefSeq" id="WP_309793758.1">
    <property type="nucleotide sequence ID" value="NZ_JAVDPW010000003.1"/>
</dbReference>
<dbReference type="Gene3D" id="1.10.8.50">
    <property type="match status" value="1"/>
</dbReference>
<dbReference type="HAMAP" id="MF_00103">
    <property type="entry name" value="Fapy_DNA_glycosyl"/>
    <property type="match status" value="1"/>
</dbReference>
<feature type="active site" description="Proton donor" evidence="15">
    <location>
        <position position="3"/>
    </location>
</feature>
<dbReference type="PANTHER" id="PTHR22993">
    <property type="entry name" value="FORMAMIDOPYRIMIDINE-DNA GLYCOSYLASE"/>
    <property type="match status" value="1"/>
</dbReference>
<dbReference type="InterPro" id="IPR010979">
    <property type="entry name" value="Ribosomal_uS13-like_H2TH"/>
</dbReference>
<evidence type="ECO:0000256" key="7">
    <source>
        <dbReference type="ARBA" id="ARBA00022801"/>
    </source>
</evidence>
<dbReference type="InterPro" id="IPR020629">
    <property type="entry name" value="FPG_Glyclase"/>
</dbReference>
<keyword evidence="18" id="KW-0808">Transferase</keyword>
<dbReference type="EC" id="3.2.2.23" evidence="15"/>
<keyword evidence="5 15" id="KW-0227">DNA damage</keyword>
<dbReference type="SMART" id="SM01232">
    <property type="entry name" value="H2TH"/>
    <property type="match status" value="1"/>
</dbReference>
<evidence type="ECO:0000256" key="5">
    <source>
        <dbReference type="ARBA" id="ARBA00022763"/>
    </source>
</evidence>
<comment type="caution">
    <text evidence="18">The sequence shown here is derived from an EMBL/GenBank/DDBJ whole genome shotgun (WGS) entry which is preliminary data.</text>
</comment>
<dbReference type="SUPFAM" id="SSF81624">
    <property type="entry name" value="N-terminal domain of MutM-like DNA repair proteins"/>
    <property type="match status" value="1"/>
</dbReference>